<dbReference type="InterPro" id="IPR011050">
    <property type="entry name" value="Pectin_lyase_fold/virulence"/>
</dbReference>
<dbReference type="InterPro" id="IPR012334">
    <property type="entry name" value="Pectin_lyas_fold"/>
</dbReference>
<dbReference type="Proteomes" id="UP000033035">
    <property type="component" value="Unassembled WGS sequence"/>
</dbReference>
<organism evidence="4 5">
    <name type="scientific">Parabacteroides gordonii MS-1 = DSM 23371</name>
    <dbReference type="NCBI Taxonomy" id="1203610"/>
    <lineage>
        <taxon>Bacteria</taxon>
        <taxon>Pseudomonadati</taxon>
        <taxon>Bacteroidota</taxon>
        <taxon>Bacteroidia</taxon>
        <taxon>Bacteroidales</taxon>
        <taxon>Tannerellaceae</taxon>
        <taxon>Parabacteroides</taxon>
    </lineage>
</organism>
<dbReference type="AlphaFoldDB" id="A0A0F5JLV5"/>
<evidence type="ECO:0000313" key="5">
    <source>
        <dbReference type="Proteomes" id="UP000033035"/>
    </source>
</evidence>
<name>A0A0F5JLV5_9BACT</name>
<dbReference type="Pfam" id="PF07602">
    <property type="entry name" value="DUF1565"/>
    <property type="match status" value="1"/>
</dbReference>
<feature type="domain" description="DUF1565" evidence="2">
    <location>
        <begin position="56"/>
        <end position="97"/>
    </location>
</feature>
<evidence type="ECO:0000256" key="1">
    <source>
        <dbReference type="SAM" id="MobiDB-lite"/>
    </source>
</evidence>
<keyword evidence="5" id="KW-1185">Reference proteome</keyword>
<dbReference type="InterPro" id="IPR011459">
    <property type="entry name" value="DUF1565"/>
</dbReference>
<dbReference type="InterPro" id="IPR045963">
    <property type="entry name" value="DUF6383"/>
</dbReference>
<dbReference type="SUPFAM" id="SSF51126">
    <property type="entry name" value="Pectin lyase-like"/>
    <property type="match status" value="2"/>
</dbReference>
<dbReference type="Pfam" id="PF19910">
    <property type="entry name" value="DUF6383"/>
    <property type="match status" value="1"/>
</dbReference>
<reference evidence="4 5" key="1">
    <citation type="submission" date="2013-04" db="EMBL/GenBank/DDBJ databases">
        <title>The Genome Sequence of Parabacteroides gordonii DSM 23371.</title>
        <authorList>
            <consortium name="The Broad Institute Genomics Platform"/>
            <person name="Earl A."/>
            <person name="Ward D."/>
            <person name="Feldgarden M."/>
            <person name="Gevers D."/>
            <person name="Martens E."/>
            <person name="Sakamoto M."/>
            <person name="Benno Y."/>
            <person name="Suzuki N."/>
            <person name="Matsunaga N."/>
            <person name="Koshihara K."/>
            <person name="Seki M."/>
            <person name="Komiya H."/>
            <person name="Walker B."/>
            <person name="Young S."/>
            <person name="Zeng Q."/>
            <person name="Gargeya S."/>
            <person name="Fitzgerald M."/>
            <person name="Haas B."/>
            <person name="Abouelleil A."/>
            <person name="Allen A.W."/>
            <person name="Alvarado L."/>
            <person name="Arachchi H.M."/>
            <person name="Berlin A.M."/>
            <person name="Chapman S.B."/>
            <person name="Gainer-Dewar J."/>
            <person name="Goldberg J."/>
            <person name="Griggs A."/>
            <person name="Gujja S."/>
            <person name="Hansen M."/>
            <person name="Howarth C."/>
            <person name="Imamovic A."/>
            <person name="Ireland A."/>
            <person name="Larimer J."/>
            <person name="McCowan C."/>
            <person name="Murphy C."/>
            <person name="Pearson M."/>
            <person name="Poon T.W."/>
            <person name="Priest M."/>
            <person name="Roberts A."/>
            <person name="Saif S."/>
            <person name="Shea T."/>
            <person name="Sisk P."/>
            <person name="Sykes S."/>
            <person name="Wortman J."/>
            <person name="Nusbaum C."/>
            <person name="Birren B."/>
        </authorList>
    </citation>
    <scope>NUCLEOTIDE SEQUENCE [LARGE SCALE GENOMIC DNA]</scope>
    <source>
        <strain evidence="4 5">MS-1</strain>
    </source>
</reference>
<evidence type="ECO:0000259" key="2">
    <source>
        <dbReference type="Pfam" id="PF07602"/>
    </source>
</evidence>
<dbReference type="HOGENOM" id="CLU_008047_0_0_10"/>
<evidence type="ECO:0000259" key="3">
    <source>
        <dbReference type="Pfam" id="PF19910"/>
    </source>
</evidence>
<sequence>MIDRPSSNHNMAATGQPTPSGGKRTLHLLLALGIGLLASSSWLQAQTTIYVDANTGVNINNDGSQDKPYKTVAAAITAASSGDSIILKSGTYAEALTIDKKLTIQGKDSTEAGSVITKPITVATTEPVVLSQLRISVSGDVSGVEYSNKADGGTISLKEVALYSPDSGLKINKETATNKYSVNIEDSHINAPKHYAMWVRGQATNEIKVKSSKLEGWCAIYASLGQPDITITDSYLYGTNSYGDKFTMNWETNAPSNGFATLILESTQNGKIQLEDTYVAALHTAESTQGQAVISFQIRYSTTSSYVRNVTGNTVTLKGTSSLYMDRGDVSNPVLAYSETKATDKDGEEHIGENNKIVLADGWKGSITYGVDNKKPSSVLYADKNNEYRNFFVPAAIKDLSKFTVATDSVNMEIETSGDFNAAVTALNAGPRKCSIQLAEAEYDFSNTLFTVNKNLTLSGTDTTKTILKGAITLSPDDSATDTTRIAIKGIKFDYAPQKVSGTDSCKPLIGIKGNVNLLVENCLFNNQTAGYGAYNTMLPAKQHQHVFYTAPNATGRLALKNSVVNLNANCQSCILVDGIMKDISLTNVKVNGNTEEGSCQYGVYIFHEKTPVTLDNTTILLNNHYCIYAKYAGNQTITVKNKSLLSGYGAIYSFGSENMIINVLGGSTLTGITKNNGPSDSFGALILQASNNKVTIEDSYIGNEFRAKQTASMTPILFNSNPYKSDGKDKYAQNNTITIKGRSIIRTLKSQTNPTLVSYGQDLAEDNNTIIIEGNQIQLKDQDDKDCIIINKPEGAFRNASATILATIDFGELYDTVYYHEPIAHAGDMIMATDTTVDKTLRSLNAAKDNFFQKPNTAKTWEAYTIPDNIVFHCKDGYLVTGETAAKEFANSISDKPVFYLKQTATKFSTVAVGDNRVKVPTSTTWNNANNANRSVEIADNATLTINVDMALDTVFMAETAQLKTSANVTARAVQLTYNVAKSWKAFGFPYTIGTVKDVEGTKDIQTVAKENDGIWTANIKATAPIFEVSSQNTRPAATCIIAANANSKIVVTSSGSISLASKAEPEAPVIPEAANLVMKSGTEHFKMVANPNTYDIQLTQTAYILSSDGTTFERKDNPTIKAFQSFVLADKQTTSTLRSLRVDETPTGNEITPVAGYYVQTGKGTITVHTAAPVLVTVVDIVGHVYFNDRVSGDYQIAVPAGIYVVNRQKVIVK</sequence>
<accession>A0A0F5JLV5</accession>
<feature type="compositionally biased region" description="Polar residues" evidence="1">
    <location>
        <begin position="1"/>
        <end position="19"/>
    </location>
</feature>
<protein>
    <submittedName>
        <fullName evidence="4">Uncharacterized protein</fullName>
    </submittedName>
</protein>
<dbReference type="PATRIC" id="fig|1203610.3.peg.1606"/>
<gene>
    <name evidence="4" type="ORF">HMPREF1536_01568</name>
</gene>
<feature type="domain" description="DUF6383" evidence="3">
    <location>
        <begin position="1148"/>
        <end position="1208"/>
    </location>
</feature>
<dbReference type="EMBL" id="AQHW01000009">
    <property type="protein sequence ID" value="KKB58689.1"/>
    <property type="molecule type" value="Genomic_DNA"/>
</dbReference>
<proteinExistence type="predicted"/>
<dbReference type="Gene3D" id="2.160.20.10">
    <property type="entry name" value="Single-stranded right-handed beta-helix, Pectin lyase-like"/>
    <property type="match status" value="2"/>
</dbReference>
<feature type="region of interest" description="Disordered" evidence="1">
    <location>
        <begin position="1"/>
        <end position="20"/>
    </location>
</feature>
<comment type="caution">
    <text evidence="4">The sequence shown here is derived from an EMBL/GenBank/DDBJ whole genome shotgun (WGS) entry which is preliminary data.</text>
</comment>
<evidence type="ECO:0000313" key="4">
    <source>
        <dbReference type="EMBL" id="KKB58689.1"/>
    </source>
</evidence>